<evidence type="ECO:0000256" key="3">
    <source>
        <dbReference type="ARBA" id="ARBA00010617"/>
    </source>
</evidence>
<dbReference type="GO" id="GO:0016705">
    <property type="term" value="F:oxidoreductase activity, acting on paired donors, with incorporation or reduction of molecular oxygen"/>
    <property type="evidence" value="ECO:0007669"/>
    <property type="project" value="InterPro"/>
</dbReference>
<evidence type="ECO:0008006" key="12">
    <source>
        <dbReference type="Google" id="ProtNLM"/>
    </source>
</evidence>
<keyword evidence="7 9" id="KW-0408">Iron</keyword>
<comment type="cofactor">
    <cofactor evidence="1 9">
        <name>heme</name>
        <dbReference type="ChEBI" id="CHEBI:30413"/>
    </cofactor>
</comment>
<comment type="pathway">
    <text evidence="2">Secondary metabolite biosynthesis.</text>
</comment>
<name>F8NUH8_SERL9</name>
<dbReference type="InterPro" id="IPR001128">
    <property type="entry name" value="Cyt_P450"/>
</dbReference>
<dbReference type="PRINTS" id="PR00463">
    <property type="entry name" value="EP450I"/>
</dbReference>
<evidence type="ECO:0000256" key="10">
    <source>
        <dbReference type="SAM" id="SignalP"/>
    </source>
</evidence>
<dbReference type="InterPro" id="IPR036396">
    <property type="entry name" value="Cyt_P450_sf"/>
</dbReference>
<dbReference type="PANTHER" id="PTHR46300:SF1">
    <property type="entry name" value="P450, PUTATIVE (EUROFUNG)-RELATED"/>
    <property type="match status" value="1"/>
</dbReference>
<sequence>MEIDPKVVGGLVCLLLVGAGIKAKQSSKASGNLPLPPSPPATHWWWGHEVPAQYGWLKVEEWINEYGPVISIRQGRETVVIVGRHQAAIDIMEKQGGSTLDRPSTVAAGDILSGGYRFAFTPGGERFRRMRRAVHTHLQPKAAEKYELMQMDHAKDTILDLINDPSKYGLHATRYASSVIQKVTYGKTSPTSADDPEVQQVRLSLDRLRYAMRPGRYLVDTLTFLKYIPWYGRELKKWNAEDRQLYTGQLNKVKNQLDNNEDTGPSFGKYLLENKTETGLTEMEMAYLAGGFFAAGSDTTAVAICIMIVSAATHPEAQAKVQAELDSVVGLQRAPTFADIDNVPRLQAFILESFRWRPVASTGLPHRANKDIIWGNYFIPAGTTVVGNHWAISRDPDVYPNPDSFQPERWLDSQGKIKDNIKFPTYGFGRRVCAGQHVANRSVYINTVLILWAFRLSLCDPSEAVDDMAFAAGAIPSVIPKISFAKRMDEDKLRYMMETYAEGL</sequence>
<feature type="binding site" description="axial binding residue" evidence="9">
    <location>
        <position position="433"/>
    </location>
    <ligand>
        <name>heme</name>
        <dbReference type="ChEBI" id="CHEBI:30413"/>
    </ligand>
    <ligandPart>
        <name>Fe</name>
        <dbReference type="ChEBI" id="CHEBI:18248"/>
    </ligandPart>
</feature>
<dbReference type="PANTHER" id="PTHR46300">
    <property type="entry name" value="P450, PUTATIVE (EUROFUNG)-RELATED-RELATED"/>
    <property type="match status" value="1"/>
</dbReference>
<dbReference type="Pfam" id="PF00067">
    <property type="entry name" value="p450"/>
    <property type="match status" value="1"/>
</dbReference>
<feature type="chain" id="PRO_5003381805" description="Cytochrome P450" evidence="10">
    <location>
        <begin position="24"/>
        <end position="504"/>
    </location>
</feature>
<keyword evidence="10" id="KW-0732">Signal</keyword>
<dbReference type="EMBL" id="GL945433">
    <property type="protein sequence ID" value="EGO25198.1"/>
    <property type="molecule type" value="Genomic_DNA"/>
</dbReference>
<dbReference type="KEGG" id="sla:SERLADRAFT_464997"/>
<dbReference type="GO" id="GO:0020037">
    <property type="term" value="F:heme binding"/>
    <property type="evidence" value="ECO:0007669"/>
    <property type="project" value="InterPro"/>
</dbReference>
<comment type="similarity">
    <text evidence="3">Belongs to the cytochrome P450 family.</text>
</comment>
<dbReference type="Gene3D" id="1.10.630.10">
    <property type="entry name" value="Cytochrome P450"/>
    <property type="match status" value="1"/>
</dbReference>
<reference evidence="11" key="1">
    <citation type="submission" date="2011-04" db="EMBL/GenBank/DDBJ databases">
        <title>Evolution of plant cell wall degrading machinery underlies the functional diversity of forest fungi.</title>
        <authorList>
            <consortium name="US DOE Joint Genome Institute (JGI-PGF)"/>
            <person name="Eastwood D.C."/>
            <person name="Floudas D."/>
            <person name="Binder M."/>
            <person name="Majcherczyk A."/>
            <person name="Schneider P."/>
            <person name="Aerts A."/>
            <person name="Asiegbu F.O."/>
            <person name="Baker S.E."/>
            <person name="Barry K."/>
            <person name="Bendiksby M."/>
            <person name="Blumentritt M."/>
            <person name="Coutinho P.M."/>
            <person name="Cullen D."/>
            <person name="Cullen D."/>
            <person name="Gathman A."/>
            <person name="Goodell B."/>
            <person name="Henrissat B."/>
            <person name="Ihrmark K."/>
            <person name="Kauserud H."/>
            <person name="Kohler A."/>
            <person name="LaButti K."/>
            <person name="Lapidus A."/>
            <person name="Lavin J.L."/>
            <person name="Lee Y.-H."/>
            <person name="Lindquist E."/>
            <person name="Lilly W."/>
            <person name="Lucas S."/>
            <person name="Morin E."/>
            <person name="Murat C."/>
            <person name="Oguiza J.A."/>
            <person name="Park J."/>
            <person name="Pisabarro A.G."/>
            <person name="Riley R."/>
            <person name="Rosling A."/>
            <person name="Salamov A."/>
            <person name="Schmidt O."/>
            <person name="Schmutz J."/>
            <person name="Skrede I."/>
            <person name="Stenlid J."/>
            <person name="Wiebenga A."/>
            <person name="Xie X."/>
            <person name="Kues U."/>
            <person name="Hibbett D.S."/>
            <person name="Hoffmeister D."/>
            <person name="Hogberg N."/>
            <person name="Martin F."/>
            <person name="Grigoriev I.V."/>
            <person name="Watkinson S.C."/>
        </authorList>
    </citation>
    <scope>NUCLEOTIDE SEQUENCE</scope>
    <source>
        <strain evidence="11">S7.9</strain>
    </source>
</reference>
<dbReference type="SUPFAM" id="SSF48264">
    <property type="entry name" value="Cytochrome P450"/>
    <property type="match status" value="1"/>
</dbReference>
<evidence type="ECO:0000256" key="8">
    <source>
        <dbReference type="ARBA" id="ARBA00023033"/>
    </source>
</evidence>
<dbReference type="HOGENOM" id="CLU_001570_2_1_1"/>
<evidence type="ECO:0000313" key="11">
    <source>
        <dbReference type="EMBL" id="EGO25198.1"/>
    </source>
</evidence>
<organism>
    <name type="scientific">Serpula lacrymans var. lacrymans (strain S7.9)</name>
    <name type="common">Dry rot fungus</name>
    <dbReference type="NCBI Taxonomy" id="578457"/>
    <lineage>
        <taxon>Eukaryota</taxon>
        <taxon>Fungi</taxon>
        <taxon>Dikarya</taxon>
        <taxon>Basidiomycota</taxon>
        <taxon>Agaricomycotina</taxon>
        <taxon>Agaricomycetes</taxon>
        <taxon>Agaricomycetidae</taxon>
        <taxon>Boletales</taxon>
        <taxon>Coniophorineae</taxon>
        <taxon>Serpulaceae</taxon>
        <taxon>Serpula</taxon>
    </lineage>
</organism>
<keyword evidence="6" id="KW-0560">Oxidoreductase</keyword>
<evidence type="ECO:0000256" key="4">
    <source>
        <dbReference type="ARBA" id="ARBA00022617"/>
    </source>
</evidence>
<protein>
    <recommendedName>
        <fullName evidence="12">Cytochrome P450</fullName>
    </recommendedName>
</protein>
<evidence type="ECO:0000256" key="5">
    <source>
        <dbReference type="ARBA" id="ARBA00022723"/>
    </source>
</evidence>
<dbReference type="InterPro" id="IPR050364">
    <property type="entry name" value="Cytochrome_P450_fung"/>
</dbReference>
<dbReference type="RefSeq" id="XP_007317320.1">
    <property type="nucleotide sequence ID" value="XM_007317258.1"/>
</dbReference>
<dbReference type="AlphaFoldDB" id="F8NUH8"/>
<feature type="signal peptide" evidence="10">
    <location>
        <begin position="1"/>
        <end position="23"/>
    </location>
</feature>
<proteinExistence type="inferred from homology"/>
<dbReference type="GO" id="GO:0004497">
    <property type="term" value="F:monooxygenase activity"/>
    <property type="evidence" value="ECO:0007669"/>
    <property type="project" value="UniProtKB-KW"/>
</dbReference>
<gene>
    <name evidence="11" type="ORF">SERLADRAFT_464997</name>
</gene>
<dbReference type="GeneID" id="18818834"/>
<keyword evidence="5 9" id="KW-0479">Metal-binding</keyword>
<dbReference type="CDD" id="cd11065">
    <property type="entry name" value="CYP64-like"/>
    <property type="match status" value="1"/>
</dbReference>
<evidence type="ECO:0000256" key="6">
    <source>
        <dbReference type="ARBA" id="ARBA00023002"/>
    </source>
</evidence>
<keyword evidence="8" id="KW-0503">Monooxygenase</keyword>
<dbReference type="InterPro" id="IPR002401">
    <property type="entry name" value="Cyt_P450_E_grp-I"/>
</dbReference>
<keyword evidence="4 9" id="KW-0349">Heme</keyword>
<dbReference type="Proteomes" id="UP000008064">
    <property type="component" value="Unassembled WGS sequence"/>
</dbReference>
<evidence type="ECO:0000256" key="9">
    <source>
        <dbReference type="PIRSR" id="PIRSR602401-1"/>
    </source>
</evidence>
<dbReference type="OrthoDB" id="2789670at2759"/>
<evidence type="ECO:0000256" key="2">
    <source>
        <dbReference type="ARBA" id="ARBA00005179"/>
    </source>
</evidence>
<evidence type="ECO:0000256" key="7">
    <source>
        <dbReference type="ARBA" id="ARBA00023004"/>
    </source>
</evidence>
<evidence type="ECO:0000256" key="1">
    <source>
        <dbReference type="ARBA" id="ARBA00001971"/>
    </source>
</evidence>
<accession>F8NUH8</accession>
<dbReference type="GO" id="GO:0005506">
    <property type="term" value="F:iron ion binding"/>
    <property type="evidence" value="ECO:0007669"/>
    <property type="project" value="InterPro"/>
</dbReference>